<evidence type="ECO:0000259" key="2">
    <source>
        <dbReference type="Pfam" id="PF03807"/>
    </source>
</evidence>
<accession>A0A7W8LNI0</accession>
<evidence type="ECO:0000313" key="4">
    <source>
        <dbReference type="Proteomes" id="UP000525389"/>
    </source>
</evidence>
<feature type="domain" description="Pyrroline-5-carboxylate reductase catalytic N-terminal" evidence="2">
    <location>
        <begin position="3"/>
        <end position="93"/>
    </location>
</feature>
<comment type="caution">
    <text evidence="3">The sequence shown here is derived from an EMBL/GenBank/DDBJ whole genome shotgun (WGS) entry which is preliminary data.</text>
</comment>
<proteinExistence type="predicted"/>
<dbReference type="InterPro" id="IPR028939">
    <property type="entry name" value="P5C_Rdtase_cat_N"/>
</dbReference>
<dbReference type="PANTHER" id="PTHR14239:SF10">
    <property type="entry name" value="REDUCTASE"/>
    <property type="match status" value="1"/>
</dbReference>
<evidence type="ECO:0000256" key="1">
    <source>
        <dbReference type="ARBA" id="ARBA00023002"/>
    </source>
</evidence>
<keyword evidence="1" id="KW-0560">Oxidoreductase</keyword>
<dbReference type="Gene3D" id="3.40.50.720">
    <property type="entry name" value="NAD(P)-binding Rossmann-like Domain"/>
    <property type="match status" value="1"/>
</dbReference>
<evidence type="ECO:0000313" key="3">
    <source>
        <dbReference type="EMBL" id="MBB5232743.1"/>
    </source>
</evidence>
<reference evidence="3 4" key="1">
    <citation type="submission" date="2020-08" db="EMBL/GenBank/DDBJ databases">
        <title>Genomic Encyclopedia of Type Strains, Phase IV (KMG-IV): sequencing the most valuable type-strain genomes for metagenomic binning, comparative biology and taxonomic classification.</title>
        <authorList>
            <person name="Goeker M."/>
        </authorList>
    </citation>
    <scope>NUCLEOTIDE SEQUENCE [LARGE SCALE GENOMIC DNA]</scope>
    <source>
        <strain evidence="3 4">DSM 101791</strain>
    </source>
</reference>
<dbReference type="EMBL" id="JACHFN010000001">
    <property type="protein sequence ID" value="MBB5232743.1"/>
    <property type="molecule type" value="Genomic_DNA"/>
</dbReference>
<dbReference type="Proteomes" id="UP000525389">
    <property type="component" value="Unassembled WGS sequence"/>
</dbReference>
<sequence length="213" mass="22373">MNFGVIGSGMVGQQLAAGLVRLGHGAMIGTRDPAKLEAFVRTYPGVRAASNAEAAAFGELVLLATKWEGTREALHLAGRENLEGKVVVDITNPLDFSEGKPALALGFSTSGGEQVQGWLPGARVVKALNSVTAGAMLDPRGFTGGEPDMFIAGNDAGAKADVTRLLESVGWGVVDLGDITQSRLLEPLALIWITHALNSGWTKNDHAFKLLNR</sequence>
<name>A0A7W8LNI0_9DEIO</name>
<dbReference type="GO" id="GO:0016491">
    <property type="term" value="F:oxidoreductase activity"/>
    <property type="evidence" value="ECO:0007669"/>
    <property type="project" value="UniProtKB-KW"/>
</dbReference>
<dbReference type="Pfam" id="PF03807">
    <property type="entry name" value="F420_oxidored"/>
    <property type="match status" value="1"/>
</dbReference>
<keyword evidence="4" id="KW-1185">Reference proteome</keyword>
<dbReference type="SUPFAM" id="SSF51735">
    <property type="entry name" value="NAD(P)-binding Rossmann-fold domains"/>
    <property type="match status" value="1"/>
</dbReference>
<gene>
    <name evidence="3" type="ORF">HNQ09_000160</name>
</gene>
<organism evidence="3 4">
    <name type="scientific">Deinococcus budaensis</name>
    <dbReference type="NCBI Taxonomy" id="1665626"/>
    <lineage>
        <taxon>Bacteria</taxon>
        <taxon>Thermotogati</taxon>
        <taxon>Deinococcota</taxon>
        <taxon>Deinococci</taxon>
        <taxon>Deinococcales</taxon>
        <taxon>Deinococcaceae</taxon>
        <taxon>Deinococcus</taxon>
    </lineage>
</organism>
<protein>
    <recommendedName>
        <fullName evidence="2">Pyrroline-5-carboxylate reductase catalytic N-terminal domain-containing protein</fullName>
    </recommendedName>
</protein>
<dbReference type="InterPro" id="IPR051267">
    <property type="entry name" value="STEAP_metalloreductase"/>
</dbReference>
<dbReference type="RefSeq" id="WP_184024158.1">
    <property type="nucleotide sequence ID" value="NZ_JACHFN010000001.1"/>
</dbReference>
<dbReference type="PANTHER" id="PTHR14239">
    <property type="entry name" value="DUDULIN-RELATED"/>
    <property type="match status" value="1"/>
</dbReference>
<dbReference type="AlphaFoldDB" id="A0A7W8LNI0"/>
<dbReference type="InterPro" id="IPR036291">
    <property type="entry name" value="NAD(P)-bd_dom_sf"/>
</dbReference>